<keyword evidence="2 6" id="KW-0929">Antimicrobial</keyword>
<dbReference type="GO" id="GO:0003796">
    <property type="term" value="F:lysozyme activity"/>
    <property type="evidence" value="ECO:0007669"/>
    <property type="project" value="UniProtKB-EC"/>
</dbReference>
<keyword evidence="7" id="KW-0812">Transmembrane</keyword>
<keyword evidence="9" id="KW-1185">Reference proteome</keyword>
<keyword evidence="7" id="KW-0472">Membrane</keyword>
<dbReference type="GO" id="GO:0009253">
    <property type="term" value="P:peptidoglycan catabolic process"/>
    <property type="evidence" value="ECO:0007669"/>
    <property type="project" value="InterPro"/>
</dbReference>
<dbReference type="GO" id="GO:0031640">
    <property type="term" value="P:killing of cells of another organism"/>
    <property type="evidence" value="ECO:0007669"/>
    <property type="project" value="UniProtKB-KW"/>
</dbReference>
<keyword evidence="3 6" id="KW-0081">Bacteriolytic enzyme</keyword>
<keyword evidence="4 6" id="KW-0378">Hydrolase</keyword>
<dbReference type="InterPro" id="IPR023347">
    <property type="entry name" value="Lysozyme_dom_sf"/>
</dbReference>
<dbReference type="SUPFAM" id="SSF53955">
    <property type="entry name" value="Lysozyme-like"/>
    <property type="match status" value="1"/>
</dbReference>
<dbReference type="EMBL" id="GG658170">
    <property type="protein sequence ID" value="EEO29692.1"/>
    <property type="molecule type" value="Genomic_DNA"/>
</dbReference>
<evidence type="ECO:0000313" key="8">
    <source>
        <dbReference type="EMBL" id="EEO29692.1"/>
    </source>
</evidence>
<proteinExistence type="inferred from homology"/>
<feature type="transmembrane region" description="Helical" evidence="7">
    <location>
        <begin position="14"/>
        <end position="33"/>
    </location>
</feature>
<sequence length="163" mass="17932">MATQGSLNMDGKKWRLGVGALGISASLLVSIALNEGYRGEAYKDAVGVPTVGYGETKGVTMKSRTTPDRALVQLLSSANRHADDIRQCISVPLYQHEFDAYVSLAYNIGAKNFCHSTLVRKLNAENYKGACTEIRRWNKAGGKVLPGLTKRREKEYRMCMGEV</sequence>
<evidence type="ECO:0000256" key="1">
    <source>
        <dbReference type="ARBA" id="ARBA00000632"/>
    </source>
</evidence>
<dbReference type="PANTHER" id="PTHR38107:SF3">
    <property type="entry name" value="LYSOZYME RRRD-RELATED"/>
    <property type="match status" value="1"/>
</dbReference>
<dbReference type="eggNOG" id="COG3772">
    <property type="taxonomic scope" value="Bacteria"/>
</dbReference>
<dbReference type="HOGENOM" id="CLU_091641_5_0_4"/>
<dbReference type="InterPro" id="IPR034690">
    <property type="entry name" value="Endolysin_T4_type"/>
</dbReference>
<accession>C3X916</accession>
<comment type="similarity">
    <text evidence="6">Belongs to the glycosyl hydrolase 24 family.</text>
</comment>
<evidence type="ECO:0000256" key="5">
    <source>
        <dbReference type="ARBA" id="ARBA00023295"/>
    </source>
</evidence>
<dbReference type="HAMAP" id="MF_04110">
    <property type="entry name" value="ENDOLYSIN_T4"/>
    <property type="match status" value="1"/>
</dbReference>
<dbReference type="InterPro" id="IPR002196">
    <property type="entry name" value="Glyco_hydro_24"/>
</dbReference>
<dbReference type="GO" id="GO:0042742">
    <property type="term" value="P:defense response to bacterium"/>
    <property type="evidence" value="ECO:0007669"/>
    <property type="project" value="UniProtKB-KW"/>
</dbReference>
<dbReference type="InterPro" id="IPR023346">
    <property type="entry name" value="Lysozyme-like_dom_sf"/>
</dbReference>
<dbReference type="PANTHER" id="PTHR38107">
    <property type="match status" value="1"/>
</dbReference>
<organism evidence="8 9">
    <name type="scientific">Oxalobacter formigenes OXCC13</name>
    <dbReference type="NCBI Taxonomy" id="556269"/>
    <lineage>
        <taxon>Bacteria</taxon>
        <taxon>Pseudomonadati</taxon>
        <taxon>Pseudomonadota</taxon>
        <taxon>Betaproteobacteria</taxon>
        <taxon>Burkholderiales</taxon>
        <taxon>Oxalobacteraceae</taxon>
        <taxon>Oxalobacter</taxon>
    </lineage>
</organism>
<reference evidence="8 9" key="1">
    <citation type="submission" date="2009-02" db="EMBL/GenBank/DDBJ databases">
        <title>The Genome Sequence of Oxalobacter formigenes OXCC13.</title>
        <authorList>
            <consortium name="The Broad Institute Genome Sequencing Platform"/>
            <person name="Ward D."/>
            <person name="Young S.K."/>
            <person name="Kodira C.D."/>
            <person name="Zeng Q."/>
            <person name="Koehrsen M."/>
            <person name="Alvarado L."/>
            <person name="Berlin A."/>
            <person name="Borenstein D."/>
            <person name="Chen Z."/>
            <person name="Engels R."/>
            <person name="Freedman E."/>
            <person name="Gellesch M."/>
            <person name="Goldberg J."/>
            <person name="Griggs A."/>
            <person name="Gujja S."/>
            <person name="Heiman D."/>
            <person name="Hepburn T."/>
            <person name="Howarth C."/>
            <person name="Jen D."/>
            <person name="Larson L."/>
            <person name="Lewis B."/>
            <person name="Mehta T."/>
            <person name="Park D."/>
            <person name="Pearson M."/>
            <person name="Roberts A."/>
            <person name="Saif S."/>
            <person name="Shea T."/>
            <person name="Shenoy N."/>
            <person name="Sisk P."/>
            <person name="Stolte C."/>
            <person name="Sykes S."/>
            <person name="Walk T."/>
            <person name="White J."/>
            <person name="Yandava C."/>
            <person name="Allison M.J."/>
            <person name="Lander E."/>
            <person name="Nusbaum C."/>
            <person name="Galagan J."/>
            <person name="Birren B."/>
        </authorList>
    </citation>
    <scope>NUCLEOTIDE SEQUENCE [LARGE SCALE GENOMIC DNA]</scope>
    <source>
        <strain evidence="8 9">OXCC13</strain>
    </source>
</reference>
<dbReference type="InterPro" id="IPR051018">
    <property type="entry name" value="Bacteriophage_GH24"/>
</dbReference>
<dbReference type="Proteomes" id="UP000005089">
    <property type="component" value="Unassembled WGS sequence"/>
</dbReference>
<dbReference type="OrthoDB" id="5327667at2"/>
<dbReference type="STRING" id="847.BRW83_1509"/>
<keyword evidence="5 6" id="KW-0326">Glycosidase</keyword>
<evidence type="ECO:0000256" key="7">
    <source>
        <dbReference type="SAM" id="Phobius"/>
    </source>
</evidence>
<evidence type="ECO:0000313" key="9">
    <source>
        <dbReference type="Proteomes" id="UP000005089"/>
    </source>
</evidence>
<dbReference type="GO" id="GO:0016998">
    <property type="term" value="P:cell wall macromolecule catabolic process"/>
    <property type="evidence" value="ECO:0007669"/>
    <property type="project" value="InterPro"/>
</dbReference>
<evidence type="ECO:0000256" key="4">
    <source>
        <dbReference type="ARBA" id="ARBA00022801"/>
    </source>
</evidence>
<dbReference type="EC" id="3.2.1.17" evidence="6"/>
<dbReference type="CDD" id="cd16901">
    <property type="entry name" value="lyz_P1"/>
    <property type="match status" value="1"/>
</dbReference>
<comment type="catalytic activity">
    <reaction evidence="1 6">
        <text>Hydrolysis of (1-&gt;4)-beta-linkages between N-acetylmuramic acid and N-acetyl-D-glucosamine residues in a peptidoglycan and between N-acetyl-D-glucosamine residues in chitodextrins.</text>
        <dbReference type="EC" id="3.2.1.17"/>
    </reaction>
</comment>
<evidence type="ECO:0000256" key="6">
    <source>
        <dbReference type="RuleBase" id="RU003788"/>
    </source>
</evidence>
<evidence type="ECO:0000256" key="2">
    <source>
        <dbReference type="ARBA" id="ARBA00022529"/>
    </source>
</evidence>
<gene>
    <name evidence="8" type="ORF">OFBG_00720</name>
</gene>
<evidence type="ECO:0000256" key="3">
    <source>
        <dbReference type="ARBA" id="ARBA00022638"/>
    </source>
</evidence>
<dbReference type="Pfam" id="PF00959">
    <property type="entry name" value="Phage_lysozyme"/>
    <property type="match status" value="1"/>
</dbReference>
<dbReference type="Gene3D" id="1.10.530.40">
    <property type="match status" value="1"/>
</dbReference>
<protein>
    <recommendedName>
        <fullName evidence="6">Lysozyme</fullName>
        <ecNumber evidence="6">3.2.1.17</ecNumber>
    </recommendedName>
</protein>
<dbReference type="AlphaFoldDB" id="C3X916"/>
<keyword evidence="7" id="KW-1133">Transmembrane helix</keyword>
<name>C3X916_OXAFO</name>